<evidence type="ECO:0000256" key="1">
    <source>
        <dbReference type="SAM" id="MobiDB-lite"/>
    </source>
</evidence>
<feature type="compositionally biased region" description="Low complexity" evidence="1">
    <location>
        <begin position="287"/>
        <end position="299"/>
    </location>
</feature>
<evidence type="ECO:0000256" key="2">
    <source>
        <dbReference type="SAM" id="SignalP"/>
    </source>
</evidence>
<dbReference type="AlphaFoldDB" id="A0AAW1CI99"/>
<proteinExistence type="predicted"/>
<feature type="compositionally biased region" description="Low complexity" evidence="1">
    <location>
        <begin position="641"/>
        <end position="656"/>
    </location>
</feature>
<comment type="caution">
    <text evidence="3">The sequence shown here is derived from an EMBL/GenBank/DDBJ whole genome shotgun (WGS) entry which is preliminary data.</text>
</comment>
<organism evidence="3 4">
    <name type="scientific">Rhynocoris fuscipes</name>
    <dbReference type="NCBI Taxonomy" id="488301"/>
    <lineage>
        <taxon>Eukaryota</taxon>
        <taxon>Metazoa</taxon>
        <taxon>Ecdysozoa</taxon>
        <taxon>Arthropoda</taxon>
        <taxon>Hexapoda</taxon>
        <taxon>Insecta</taxon>
        <taxon>Pterygota</taxon>
        <taxon>Neoptera</taxon>
        <taxon>Paraneoptera</taxon>
        <taxon>Hemiptera</taxon>
        <taxon>Heteroptera</taxon>
        <taxon>Panheteroptera</taxon>
        <taxon>Cimicomorpha</taxon>
        <taxon>Reduviidae</taxon>
        <taxon>Harpactorinae</taxon>
        <taxon>Harpactorini</taxon>
        <taxon>Rhynocoris</taxon>
    </lineage>
</organism>
<dbReference type="EMBL" id="JAPXFL010000013">
    <property type="protein sequence ID" value="KAK9498137.1"/>
    <property type="molecule type" value="Genomic_DNA"/>
</dbReference>
<feature type="region of interest" description="Disordered" evidence="1">
    <location>
        <begin position="214"/>
        <end position="301"/>
    </location>
</feature>
<feature type="compositionally biased region" description="Basic and acidic residues" evidence="1">
    <location>
        <begin position="214"/>
        <end position="237"/>
    </location>
</feature>
<name>A0AAW1CI99_9HEMI</name>
<feature type="region of interest" description="Disordered" evidence="1">
    <location>
        <begin position="52"/>
        <end position="76"/>
    </location>
</feature>
<sequence>MLQAFYVAIILLSKGIYGQQHAVSKHYSGKGVKRVAGTYSVPLETPVKYSQRDPLYDKDSYTNSSENYKDNLPDGSNNIASGPYNYNARYDPYQYYNEPEPIIEIIIKESNESLPTTQRPTLAPPSATKEPIHVFYVKYKKNPHKSDDVIYEPPVPALTPHVTEIIENKRDTGDHHIEDYSSTLAPPVTTTLRTIIRPDSEIYHGSGLKVTFETEVKDSTADRREESDNRESKESPKHHYFKRQPPPYHQIQSTQQSPQFTQANFKKNYPSLTQPSAQQGFRSPNENYRQQNGNGNYQRPVQFDKHHQNQQFDQSRLQNGFTPIQNNRQQQAPTPAQIEEYQKQKLFLHQQNLRQQALREQQILREQQPTHQVLREQLREQPPTHQVLREQPPTHQVLREQLREQPPTHQVLREQQPTHQVLREQPPTHQVLREQPPTHQVLREQPPTHQVLREQPPTHQVSLLSQKNHRSQLNIQPSIPVHYSRITQTPKERNPTQKFALNQPQYQSSTTQKPPINYAAHLRQSNSQINLRNNQIQSTPQTHPLQYISGQQFQKPSTQLTHFNQPSQSTQAFFKPPADGEIIKSVPKLEEHLVQSATNSAPLAQPAYNNVQYRYQQSNIHQNQQTSATTPRYQQTFNPYSTNSFVTTPTTTKTYSLVPSSTVPPKDVHQQSTKEPDHQPTKEENEKKKANLAALPEEVPADLREQLLSSGILGNADIQILDYDKVGDVPIESLPPEALENLYAAGSDPVPAIAPPPETDSKMNDQEIKTEEASKVEMKVVRFDPTTKEGQTLAETYVQEDATHLDPVVLNDSRYNRYLPLKIDGSQFPLPESEELQGRIVHSVVVLAPVDYDLLNGEPSRDGRASRVQGVRFLAGTALKTVVKEPSRKNYETWLEKERATPSDRQSVVLLVTKNQTEMDNEKSQLKPEIFMYDISHEKISKLKGELSAAFVQVAESNSGSDELEGLSDEPATSSSSK</sequence>
<feature type="region of interest" description="Disordered" evidence="1">
    <location>
        <begin position="955"/>
        <end position="978"/>
    </location>
</feature>
<feature type="region of interest" description="Disordered" evidence="1">
    <location>
        <begin position="619"/>
        <end position="688"/>
    </location>
</feature>
<keyword evidence="2" id="KW-0732">Signal</keyword>
<evidence type="ECO:0000313" key="3">
    <source>
        <dbReference type="EMBL" id="KAK9498137.1"/>
    </source>
</evidence>
<evidence type="ECO:0000313" key="4">
    <source>
        <dbReference type="Proteomes" id="UP001461498"/>
    </source>
</evidence>
<feature type="compositionally biased region" description="Basic and acidic residues" evidence="1">
    <location>
        <begin position="666"/>
        <end position="688"/>
    </location>
</feature>
<dbReference type="Proteomes" id="UP001461498">
    <property type="component" value="Unassembled WGS sequence"/>
</dbReference>
<gene>
    <name evidence="3" type="ORF">O3M35_004015</name>
</gene>
<keyword evidence="4" id="KW-1185">Reference proteome</keyword>
<feature type="signal peptide" evidence="2">
    <location>
        <begin position="1"/>
        <end position="18"/>
    </location>
</feature>
<protein>
    <submittedName>
        <fullName evidence="3">Uncharacterized protein</fullName>
    </submittedName>
</protein>
<feature type="compositionally biased region" description="Polar residues" evidence="1">
    <location>
        <begin position="250"/>
        <end position="286"/>
    </location>
</feature>
<reference evidence="3 4" key="1">
    <citation type="submission" date="2022-12" db="EMBL/GenBank/DDBJ databases">
        <title>Chromosome-level genome assembly of true bugs.</title>
        <authorList>
            <person name="Ma L."/>
            <person name="Li H."/>
        </authorList>
    </citation>
    <scope>NUCLEOTIDE SEQUENCE [LARGE SCALE GENOMIC DNA]</scope>
    <source>
        <strain evidence="3">Lab_2022b</strain>
    </source>
</reference>
<feature type="compositionally biased region" description="Polar residues" evidence="1">
    <location>
        <begin position="619"/>
        <end position="640"/>
    </location>
</feature>
<feature type="chain" id="PRO_5043968220" evidence="2">
    <location>
        <begin position="19"/>
        <end position="978"/>
    </location>
</feature>
<accession>A0AAW1CI99</accession>